<keyword evidence="10 12" id="KW-0472">Membrane</keyword>
<feature type="transmembrane region" description="Helical" evidence="12">
    <location>
        <begin position="202"/>
        <end position="223"/>
    </location>
</feature>
<comment type="similarity">
    <text evidence="2 12 13">Belongs to the ATPase A chain family.</text>
</comment>
<evidence type="ECO:0000256" key="13">
    <source>
        <dbReference type="RuleBase" id="RU000483"/>
    </source>
</evidence>
<feature type="transmembrane region" description="Helical" evidence="12">
    <location>
        <begin position="170"/>
        <end position="190"/>
    </location>
</feature>
<evidence type="ECO:0000256" key="4">
    <source>
        <dbReference type="ARBA" id="ARBA00022475"/>
    </source>
</evidence>
<evidence type="ECO:0000256" key="7">
    <source>
        <dbReference type="ARBA" id="ARBA00022781"/>
    </source>
</evidence>
<dbReference type="AlphaFoldDB" id="A0A8J3E8V2"/>
<accession>A0A8J3E8V2</accession>
<dbReference type="GO" id="GO:0005886">
    <property type="term" value="C:plasma membrane"/>
    <property type="evidence" value="ECO:0007669"/>
    <property type="project" value="UniProtKB-SubCell"/>
</dbReference>
<dbReference type="InterPro" id="IPR045082">
    <property type="entry name" value="ATP_syn_F0_a_bact/chloroplast"/>
</dbReference>
<keyword evidence="8 12" id="KW-1133">Transmembrane helix</keyword>
<keyword evidence="11 12" id="KW-0066">ATP synthesis</keyword>
<keyword evidence="9 12" id="KW-0406">Ion transport</keyword>
<organism evidence="14 15">
    <name type="scientific">Cysteiniphilum litorale</name>
    <dbReference type="NCBI Taxonomy" id="2056700"/>
    <lineage>
        <taxon>Bacteria</taxon>
        <taxon>Pseudomonadati</taxon>
        <taxon>Pseudomonadota</taxon>
        <taxon>Gammaproteobacteria</taxon>
        <taxon>Thiotrichales</taxon>
        <taxon>Fastidiosibacteraceae</taxon>
        <taxon>Cysteiniphilum</taxon>
    </lineage>
</organism>
<feature type="transmembrane region" description="Helical" evidence="12">
    <location>
        <begin position="229"/>
        <end position="256"/>
    </location>
</feature>
<dbReference type="PROSITE" id="PS00449">
    <property type="entry name" value="ATPASE_A"/>
    <property type="match status" value="1"/>
</dbReference>
<dbReference type="CDD" id="cd00310">
    <property type="entry name" value="ATP-synt_Fo_a_6"/>
    <property type="match status" value="1"/>
</dbReference>
<evidence type="ECO:0000256" key="12">
    <source>
        <dbReference type="HAMAP-Rule" id="MF_01393"/>
    </source>
</evidence>
<dbReference type="Proteomes" id="UP000636949">
    <property type="component" value="Unassembled WGS sequence"/>
</dbReference>
<dbReference type="GO" id="GO:0042777">
    <property type="term" value="P:proton motive force-driven plasma membrane ATP synthesis"/>
    <property type="evidence" value="ECO:0007669"/>
    <property type="project" value="TreeGrafter"/>
</dbReference>
<comment type="subcellular location">
    <subcellularLocation>
        <location evidence="12 13">Cell membrane</location>
        <topology evidence="12 13">Multi-pass membrane protein</topology>
    </subcellularLocation>
    <subcellularLocation>
        <location evidence="1">Membrane</location>
        <topology evidence="1">Multi-pass membrane protein</topology>
    </subcellularLocation>
</comment>
<dbReference type="GO" id="GO:0046933">
    <property type="term" value="F:proton-transporting ATP synthase activity, rotational mechanism"/>
    <property type="evidence" value="ECO:0007669"/>
    <property type="project" value="UniProtKB-UniRule"/>
</dbReference>
<evidence type="ECO:0000256" key="9">
    <source>
        <dbReference type="ARBA" id="ARBA00023065"/>
    </source>
</evidence>
<comment type="function">
    <text evidence="12 13">Key component of the proton channel; it plays a direct role in the translocation of protons across the membrane.</text>
</comment>
<keyword evidence="3 12" id="KW-0813">Transport</keyword>
<evidence type="ECO:0000256" key="3">
    <source>
        <dbReference type="ARBA" id="ARBA00022448"/>
    </source>
</evidence>
<keyword evidence="5 12" id="KW-0138">CF(0)</keyword>
<evidence type="ECO:0000256" key="1">
    <source>
        <dbReference type="ARBA" id="ARBA00004141"/>
    </source>
</evidence>
<reference evidence="14" key="1">
    <citation type="journal article" date="2014" name="Int. J. Syst. Evol. Microbiol.">
        <title>Complete genome sequence of Corynebacterium casei LMG S-19264T (=DSM 44701T), isolated from a smear-ripened cheese.</title>
        <authorList>
            <consortium name="US DOE Joint Genome Institute (JGI-PGF)"/>
            <person name="Walter F."/>
            <person name="Albersmeier A."/>
            <person name="Kalinowski J."/>
            <person name="Ruckert C."/>
        </authorList>
    </citation>
    <scope>NUCLEOTIDE SEQUENCE</scope>
    <source>
        <strain evidence="14">CGMCC 1.15758</strain>
    </source>
</reference>
<feature type="transmembrane region" description="Helical" evidence="12">
    <location>
        <begin position="36"/>
        <end position="54"/>
    </location>
</feature>
<keyword evidence="4 12" id="KW-1003">Cell membrane</keyword>
<keyword evidence="7 12" id="KW-0375">Hydrogen ion transport</keyword>
<dbReference type="FunFam" id="1.20.120.220:FF:000002">
    <property type="entry name" value="ATP synthase subunit a"/>
    <property type="match status" value="1"/>
</dbReference>
<dbReference type="EMBL" id="BMJS01000010">
    <property type="protein sequence ID" value="GGF96333.1"/>
    <property type="molecule type" value="Genomic_DNA"/>
</dbReference>
<dbReference type="SUPFAM" id="SSF81336">
    <property type="entry name" value="F1F0 ATP synthase subunit A"/>
    <property type="match status" value="1"/>
</dbReference>
<dbReference type="GO" id="GO:0045259">
    <property type="term" value="C:proton-transporting ATP synthase complex"/>
    <property type="evidence" value="ECO:0007669"/>
    <property type="project" value="UniProtKB-KW"/>
</dbReference>
<sequence>MAGESLTSSEYVRHHLHHWQVSLGDSSFWTLNLDTLIVSIVLGVFFLSLMYLAARKASSDTPGKFQNGVELICEWIDGAVADTYHHKRDFVTPLAITIFVWVLLMNFMDLIPVDLAGRLIVLFGGSSEAYFKIVPTADPNLTFALSLSVFILIIGYNLKAKGGFGLLKEILSAPFGIWAFPLNIAFRIIDEVVKPLSLSLRLYGNLFAGELIFILIALLPWWIQWTLGGLWAIFHILVIVIQAFVFMMLTVVYLNLAQDDH</sequence>
<protein>
    <recommendedName>
        <fullName evidence="12 13">ATP synthase subunit a</fullName>
    </recommendedName>
    <alternativeName>
        <fullName evidence="12">ATP synthase F0 sector subunit a</fullName>
    </alternativeName>
    <alternativeName>
        <fullName evidence="12">F-ATPase subunit 6</fullName>
    </alternativeName>
</protein>
<dbReference type="InterPro" id="IPR035908">
    <property type="entry name" value="F0_ATP_A_sf"/>
</dbReference>
<feature type="transmembrane region" description="Helical" evidence="12">
    <location>
        <begin position="141"/>
        <end position="158"/>
    </location>
</feature>
<dbReference type="Pfam" id="PF00119">
    <property type="entry name" value="ATP-synt_A"/>
    <property type="match status" value="1"/>
</dbReference>
<dbReference type="PANTHER" id="PTHR42823:SF3">
    <property type="entry name" value="ATP SYNTHASE SUBUNIT A, CHLOROPLASTIC"/>
    <property type="match status" value="1"/>
</dbReference>
<proteinExistence type="inferred from homology"/>
<gene>
    <name evidence="12 14" type="primary">atpB</name>
    <name evidence="14" type="ORF">GCM10010995_11940</name>
</gene>
<evidence type="ECO:0000256" key="8">
    <source>
        <dbReference type="ARBA" id="ARBA00022989"/>
    </source>
</evidence>
<dbReference type="OrthoDB" id="9789241at2"/>
<dbReference type="Gene3D" id="1.20.120.220">
    <property type="entry name" value="ATP synthase, F0 complex, subunit A"/>
    <property type="match status" value="1"/>
</dbReference>
<feature type="transmembrane region" description="Helical" evidence="12">
    <location>
        <begin position="90"/>
        <end position="109"/>
    </location>
</feature>
<reference evidence="14" key="2">
    <citation type="submission" date="2020-09" db="EMBL/GenBank/DDBJ databases">
        <authorList>
            <person name="Sun Q."/>
            <person name="Zhou Y."/>
        </authorList>
    </citation>
    <scope>NUCLEOTIDE SEQUENCE</scope>
    <source>
        <strain evidence="14">CGMCC 1.15758</strain>
    </source>
</reference>
<dbReference type="HAMAP" id="MF_01393">
    <property type="entry name" value="ATP_synth_a_bact"/>
    <property type="match status" value="1"/>
</dbReference>
<name>A0A8J3E8V2_9GAMM</name>
<evidence type="ECO:0000313" key="14">
    <source>
        <dbReference type="EMBL" id="GGF96333.1"/>
    </source>
</evidence>
<evidence type="ECO:0000313" key="15">
    <source>
        <dbReference type="Proteomes" id="UP000636949"/>
    </source>
</evidence>
<dbReference type="RefSeq" id="WP_117002282.1">
    <property type="nucleotide sequence ID" value="NZ_BMJS01000010.1"/>
</dbReference>
<comment type="caution">
    <text evidence="14">The sequence shown here is derived from an EMBL/GenBank/DDBJ whole genome shotgun (WGS) entry which is preliminary data.</text>
</comment>
<evidence type="ECO:0000256" key="11">
    <source>
        <dbReference type="ARBA" id="ARBA00023310"/>
    </source>
</evidence>
<evidence type="ECO:0000256" key="2">
    <source>
        <dbReference type="ARBA" id="ARBA00006810"/>
    </source>
</evidence>
<dbReference type="NCBIfam" id="TIGR01131">
    <property type="entry name" value="ATP_synt_6_or_A"/>
    <property type="match status" value="1"/>
</dbReference>
<evidence type="ECO:0000256" key="6">
    <source>
        <dbReference type="ARBA" id="ARBA00022692"/>
    </source>
</evidence>
<dbReference type="PANTHER" id="PTHR42823">
    <property type="entry name" value="ATP SYNTHASE SUBUNIT A, CHLOROPLASTIC"/>
    <property type="match status" value="1"/>
</dbReference>
<evidence type="ECO:0000256" key="5">
    <source>
        <dbReference type="ARBA" id="ARBA00022547"/>
    </source>
</evidence>
<evidence type="ECO:0000256" key="10">
    <source>
        <dbReference type="ARBA" id="ARBA00023136"/>
    </source>
</evidence>
<dbReference type="InterPro" id="IPR000568">
    <property type="entry name" value="ATP_synth_F0_asu"/>
</dbReference>
<dbReference type="NCBIfam" id="NF004477">
    <property type="entry name" value="PRK05815.1-1"/>
    <property type="match status" value="1"/>
</dbReference>
<keyword evidence="15" id="KW-1185">Reference proteome</keyword>
<dbReference type="InterPro" id="IPR023011">
    <property type="entry name" value="ATP_synth_F0_asu_AS"/>
</dbReference>
<keyword evidence="6 12" id="KW-0812">Transmembrane</keyword>